<comment type="caution">
    <text evidence="1">The sequence shown here is derived from an EMBL/GenBank/DDBJ whole genome shotgun (WGS) entry which is preliminary data.</text>
</comment>
<evidence type="ECO:0000313" key="2">
    <source>
        <dbReference type="EMBL" id="MCH6267320.1"/>
    </source>
</evidence>
<evidence type="ECO:0000313" key="1">
    <source>
        <dbReference type="EMBL" id="MBS4186863.1"/>
    </source>
</evidence>
<accession>A0A942YDP9</accession>
<sequence>MKRKLIRTLIVLVVLVLIYDVNFRTKTVTYFGEDANWSIKINSKLVGLNGSYRIEVQYKGSKSIEYIDFNIHPPHYEAGIPSLDKKGFYHWECKDDCGFYDKEDELLFFIVWKEDNRSEEKMRFINLKKIPTNWWK</sequence>
<dbReference type="AlphaFoldDB" id="A0A942YDP9"/>
<dbReference type="Proteomes" id="UP000677265">
    <property type="component" value="Unassembled WGS sequence"/>
</dbReference>
<dbReference type="RefSeq" id="WP_213146622.1">
    <property type="nucleotide sequence ID" value="NZ_JAGYPE020000034.1"/>
</dbReference>
<dbReference type="EMBL" id="JAGYPE010000007">
    <property type="protein sequence ID" value="MBS4186863.1"/>
    <property type="molecule type" value="Genomic_DNA"/>
</dbReference>
<reference evidence="1" key="1">
    <citation type="submission" date="2021-05" db="EMBL/GenBank/DDBJ databases">
        <title>Novel Bacillus species.</title>
        <authorList>
            <person name="Liu G."/>
        </authorList>
    </citation>
    <scope>NUCLEOTIDE SEQUENCE</scope>
    <source>
        <strain evidence="1 3">FJAT-50051</strain>
    </source>
</reference>
<dbReference type="EMBL" id="JAGYPE020000034">
    <property type="protein sequence ID" value="MCH6267320.1"/>
    <property type="molecule type" value="Genomic_DNA"/>
</dbReference>
<name>A0A942YDP9_9BACI</name>
<proteinExistence type="predicted"/>
<evidence type="ECO:0000313" key="3">
    <source>
        <dbReference type="Proteomes" id="UP000677265"/>
    </source>
</evidence>
<gene>
    <name evidence="2" type="ORF">KHB02_017510</name>
    <name evidence="1" type="ORF">KHB02_36440</name>
</gene>
<protein>
    <submittedName>
        <fullName evidence="1">Uncharacterized protein</fullName>
    </submittedName>
</protein>
<organism evidence="1">
    <name type="scientific">Neobacillus citreus</name>
    <dbReference type="NCBI Taxonomy" id="2833578"/>
    <lineage>
        <taxon>Bacteria</taxon>
        <taxon>Bacillati</taxon>
        <taxon>Bacillota</taxon>
        <taxon>Bacilli</taxon>
        <taxon>Bacillales</taxon>
        <taxon>Bacillaceae</taxon>
        <taxon>Neobacillus</taxon>
    </lineage>
</organism>
<keyword evidence="3" id="KW-1185">Reference proteome</keyword>